<dbReference type="InterPro" id="IPR012910">
    <property type="entry name" value="Plug_dom"/>
</dbReference>
<evidence type="ECO:0000313" key="11">
    <source>
        <dbReference type="Proteomes" id="UP000308707"/>
    </source>
</evidence>
<evidence type="ECO:0000256" key="1">
    <source>
        <dbReference type="ARBA" id="ARBA00004571"/>
    </source>
</evidence>
<proteinExistence type="predicted"/>
<organism evidence="10 11">
    <name type="scientific">Luteimonas gilva</name>
    <dbReference type="NCBI Taxonomy" id="2572684"/>
    <lineage>
        <taxon>Bacteria</taxon>
        <taxon>Pseudomonadati</taxon>
        <taxon>Pseudomonadota</taxon>
        <taxon>Gammaproteobacteria</taxon>
        <taxon>Lysobacterales</taxon>
        <taxon>Lysobacteraceae</taxon>
        <taxon>Luteimonas</taxon>
    </lineage>
</organism>
<evidence type="ECO:0000256" key="6">
    <source>
        <dbReference type="ARBA" id="ARBA00023237"/>
    </source>
</evidence>
<dbReference type="InterPro" id="IPR036942">
    <property type="entry name" value="Beta-barrel_TonB_sf"/>
</dbReference>
<keyword evidence="4" id="KW-0812">Transmembrane</keyword>
<dbReference type="EMBL" id="SZUA01000001">
    <property type="protein sequence ID" value="TKR33563.1"/>
    <property type="molecule type" value="Genomic_DNA"/>
</dbReference>
<reference evidence="10 11" key="1">
    <citation type="submission" date="2019-04" db="EMBL/GenBank/DDBJ databases">
        <title>Reference strain of H23.</title>
        <authorList>
            <person name="Luo X."/>
        </authorList>
    </citation>
    <scope>NUCLEOTIDE SEQUENCE [LARGE SCALE GENOMIC DNA]</scope>
    <source>
        <strain evidence="10 11">H23</strain>
    </source>
</reference>
<feature type="chain" id="PRO_5020555825" evidence="7">
    <location>
        <begin position="30"/>
        <end position="1051"/>
    </location>
</feature>
<keyword evidence="7" id="KW-0732">Signal</keyword>
<dbReference type="Gene3D" id="2.40.170.20">
    <property type="entry name" value="TonB-dependent receptor, beta-barrel domain"/>
    <property type="match status" value="1"/>
</dbReference>
<evidence type="ECO:0000313" key="10">
    <source>
        <dbReference type="EMBL" id="TKR33563.1"/>
    </source>
</evidence>
<dbReference type="Pfam" id="PF07715">
    <property type="entry name" value="Plug"/>
    <property type="match status" value="1"/>
</dbReference>
<dbReference type="GO" id="GO:0044718">
    <property type="term" value="P:siderophore transmembrane transport"/>
    <property type="evidence" value="ECO:0007669"/>
    <property type="project" value="TreeGrafter"/>
</dbReference>
<dbReference type="PANTHER" id="PTHR30069:SF46">
    <property type="entry name" value="OAR PROTEIN"/>
    <property type="match status" value="1"/>
</dbReference>
<evidence type="ECO:0000256" key="4">
    <source>
        <dbReference type="ARBA" id="ARBA00022692"/>
    </source>
</evidence>
<dbReference type="PANTHER" id="PTHR30069">
    <property type="entry name" value="TONB-DEPENDENT OUTER MEMBRANE RECEPTOR"/>
    <property type="match status" value="1"/>
</dbReference>
<dbReference type="InterPro" id="IPR039426">
    <property type="entry name" value="TonB-dep_rcpt-like"/>
</dbReference>
<gene>
    <name evidence="10" type="ORF">FCE95_04515</name>
</gene>
<evidence type="ECO:0000259" key="9">
    <source>
        <dbReference type="Pfam" id="PF25183"/>
    </source>
</evidence>
<accession>A0A4V6XUV6</accession>
<name>A0A4V6XUV6_9GAMM</name>
<feature type="domain" description="TonB-dependent transporter Oar-like beta-barrel" evidence="9">
    <location>
        <begin position="623"/>
        <end position="1012"/>
    </location>
</feature>
<dbReference type="SUPFAM" id="SSF49452">
    <property type="entry name" value="Starch-binding domain-like"/>
    <property type="match status" value="1"/>
</dbReference>
<dbReference type="OrthoDB" id="9768147at2"/>
<feature type="domain" description="TonB-dependent transporter Oar-like beta-barrel" evidence="9">
    <location>
        <begin position="355"/>
        <end position="614"/>
    </location>
</feature>
<sequence length="1051" mass="114916">MTQKTYAKGLKRKALTVALGVCFAGSIHAQSNITGTIFGQVPAGAGNTVLVENLDTGLKRTIAIDSSGRYQASSLPNGRYKVTLQKDGAPVSVRDNITVNIASGTDVSFATAGGGDATNLDSVVVRGGIIPVIDISQTDTRTVLTAEQLQKISIGRTIADVAMLAPSVVKNDSYSANGTTVPSFGGSASSENAYFINGYNVTNPLTSLGYSTLPFDSIGEQQILTGGYGAEFGRSTGGVINLVTKRGTNEWKSGVYAIWAPEFSRASPRDIYYPDTGFYPANGTANGTDGQINIWRQQNKSWSFNPGFYFSGPLIKDRLFVYFNAETTKREGSEVLSGRFDLQNSAAAQTGWREYRFNQPRWTTKIDWNITDDHLLEFTGIQDRTTSEAGRSDFYYPTLTHNTKPRTITTTDDNARLYVAKYTGYLTDALTVSALYGRQKITHNNSLPTGYDPTCPRISVPSTAFHRAPGFVYNTCQVSASNTLPVTQNEESTKGWRLDVSYVLGDHELRIGYEKQTAEAAQHTRIAGGELWTYSRTGNANTNTPNPNANISTVVGSPASGGGLGAQGYYVTRTVVAANSDPGVEQTSQYIEDRWQVTDNFLLSLGLRNEQFTNFDGLGRPYISQRNQLAPRIGFSWDMKGDASWKLFGNVGRYYLATPNQAAIRGASASLNTTEYFTYTGVDPRTGAPTGLNRIPLISASTTICPGTQAISSNAECGSAPDPKTTTAKDIKSHYQDEYIIGVENAFSDSFAWGAKFTYRDLKSAIDDICGDLLRSKCLNANPGETNTFVFREANGTYTEITVTAEQMGFPKLKRKYYALDLFAEHPFSNKWYGKVEYTFSKNWGNTEGQLASDLDTGAGGQADVGRTQDWDLWQLMVGSNGLLPNHRKHQLKAFGYYEWSQQWRTGATLIAASGRPRNCTSHFPVDSAALYNGAAYWFCGRSGSGTAPGTPGYVAPSADYRISPRGSYGEAPWSVQLNLNVAYTPNWADGKLTLQADIINVLNRQTAGTYNPRYENGAAADRRNTPNRFFGQELQISEPRYLRLTARYDF</sequence>
<dbReference type="SUPFAM" id="SSF56935">
    <property type="entry name" value="Porins"/>
    <property type="match status" value="1"/>
</dbReference>
<dbReference type="InterPro" id="IPR013784">
    <property type="entry name" value="Carb-bd-like_fold"/>
</dbReference>
<protein>
    <submittedName>
        <fullName evidence="10">TonB-dependent receptor</fullName>
    </submittedName>
</protein>
<dbReference type="InterPro" id="IPR037066">
    <property type="entry name" value="Plug_dom_sf"/>
</dbReference>
<comment type="caution">
    <text evidence="10">The sequence shown here is derived from an EMBL/GenBank/DDBJ whole genome shotgun (WGS) entry which is preliminary data.</text>
</comment>
<evidence type="ECO:0000256" key="2">
    <source>
        <dbReference type="ARBA" id="ARBA00022448"/>
    </source>
</evidence>
<keyword evidence="3" id="KW-1134">Transmembrane beta strand</keyword>
<comment type="subcellular location">
    <subcellularLocation>
        <location evidence="1">Cell outer membrane</location>
        <topology evidence="1">Multi-pass membrane protein</topology>
    </subcellularLocation>
</comment>
<keyword evidence="11" id="KW-1185">Reference proteome</keyword>
<dbReference type="Pfam" id="PF13620">
    <property type="entry name" value="CarboxypepD_reg"/>
    <property type="match status" value="1"/>
</dbReference>
<dbReference type="Gene3D" id="2.170.130.10">
    <property type="entry name" value="TonB-dependent receptor, plug domain"/>
    <property type="match status" value="1"/>
</dbReference>
<feature type="signal peptide" evidence="7">
    <location>
        <begin position="1"/>
        <end position="29"/>
    </location>
</feature>
<feature type="domain" description="TonB-dependent receptor plug" evidence="8">
    <location>
        <begin position="137"/>
        <end position="239"/>
    </location>
</feature>
<dbReference type="InterPro" id="IPR057601">
    <property type="entry name" value="Oar-like_b-barrel"/>
</dbReference>
<keyword evidence="10" id="KW-0675">Receptor</keyword>
<dbReference type="Proteomes" id="UP000308707">
    <property type="component" value="Unassembled WGS sequence"/>
</dbReference>
<dbReference type="GO" id="GO:0009279">
    <property type="term" value="C:cell outer membrane"/>
    <property type="evidence" value="ECO:0007669"/>
    <property type="project" value="UniProtKB-SubCell"/>
</dbReference>
<evidence type="ECO:0000256" key="3">
    <source>
        <dbReference type="ARBA" id="ARBA00022452"/>
    </source>
</evidence>
<dbReference type="Gene3D" id="2.60.40.1120">
    <property type="entry name" value="Carboxypeptidase-like, regulatory domain"/>
    <property type="match status" value="1"/>
</dbReference>
<dbReference type="AlphaFoldDB" id="A0A4V6XUV6"/>
<evidence type="ECO:0000256" key="5">
    <source>
        <dbReference type="ARBA" id="ARBA00023136"/>
    </source>
</evidence>
<keyword evidence="5" id="KW-0472">Membrane</keyword>
<dbReference type="GO" id="GO:0015344">
    <property type="term" value="F:siderophore uptake transmembrane transporter activity"/>
    <property type="evidence" value="ECO:0007669"/>
    <property type="project" value="TreeGrafter"/>
</dbReference>
<dbReference type="GO" id="GO:0030246">
    <property type="term" value="F:carbohydrate binding"/>
    <property type="evidence" value="ECO:0007669"/>
    <property type="project" value="InterPro"/>
</dbReference>
<keyword evidence="6" id="KW-0998">Cell outer membrane</keyword>
<keyword evidence="2" id="KW-0813">Transport</keyword>
<dbReference type="Pfam" id="PF25183">
    <property type="entry name" value="OMP_b-brl_4"/>
    <property type="match status" value="2"/>
</dbReference>
<evidence type="ECO:0000256" key="7">
    <source>
        <dbReference type="SAM" id="SignalP"/>
    </source>
</evidence>
<evidence type="ECO:0000259" key="8">
    <source>
        <dbReference type="Pfam" id="PF07715"/>
    </source>
</evidence>